<evidence type="ECO:0000256" key="1">
    <source>
        <dbReference type="SAM" id="Phobius"/>
    </source>
</evidence>
<reference evidence="2" key="1">
    <citation type="submission" date="2022-03" db="EMBL/GenBank/DDBJ databases">
        <authorList>
            <person name="Tunstrom K."/>
        </authorList>
    </citation>
    <scope>NUCLEOTIDE SEQUENCE</scope>
</reference>
<sequence length="143" mass="15490">MAPPDTDRIKRSVEHKARPISGTILPSFTYLRHISSIFAARSRRNKRPAVPGPSPGGEHGELGMGVVGVNEVFSAAIPTGRHMRTEFAAHIVHVALSPDIARVKCFNKRIPGYGAAQRLALYALINAYCLEFCVIASILTVSV</sequence>
<gene>
    <name evidence="2" type="ORF">EEDITHA_LOCUS2427</name>
</gene>
<feature type="transmembrane region" description="Helical" evidence="1">
    <location>
        <begin position="119"/>
        <end position="141"/>
    </location>
</feature>
<dbReference type="Proteomes" id="UP001153954">
    <property type="component" value="Unassembled WGS sequence"/>
</dbReference>
<dbReference type="EMBL" id="CAKOGL010000005">
    <property type="protein sequence ID" value="CAH2085998.1"/>
    <property type="molecule type" value="Genomic_DNA"/>
</dbReference>
<proteinExistence type="predicted"/>
<keyword evidence="3" id="KW-1185">Reference proteome</keyword>
<protein>
    <submittedName>
        <fullName evidence="2">Uncharacterized protein</fullName>
    </submittedName>
</protein>
<keyword evidence="1" id="KW-0472">Membrane</keyword>
<organism evidence="2 3">
    <name type="scientific">Euphydryas editha</name>
    <name type="common">Edith's checkerspot</name>
    <dbReference type="NCBI Taxonomy" id="104508"/>
    <lineage>
        <taxon>Eukaryota</taxon>
        <taxon>Metazoa</taxon>
        <taxon>Ecdysozoa</taxon>
        <taxon>Arthropoda</taxon>
        <taxon>Hexapoda</taxon>
        <taxon>Insecta</taxon>
        <taxon>Pterygota</taxon>
        <taxon>Neoptera</taxon>
        <taxon>Endopterygota</taxon>
        <taxon>Lepidoptera</taxon>
        <taxon>Glossata</taxon>
        <taxon>Ditrysia</taxon>
        <taxon>Papilionoidea</taxon>
        <taxon>Nymphalidae</taxon>
        <taxon>Nymphalinae</taxon>
        <taxon>Euphydryas</taxon>
    </lineage>
</organism>
<keyword evidence="1" id="KW-0812">Transmembrane</keyword>
<comment type="caution">
    <text evidence="2">The sequence shown here is derived from an EMBL/GenBank/DDBJ whole genome shotgun (WGS) entry which is preliminary data.</text>
</comment>
<accession>A0AAU9TIR4</accession>
<dbReference type="AlphaFoldDB" id="A0AAU9TIR4"/>
<evidence type="ECO:0000313" key="2">
    <source>
        <dbReference type="EMBL" id="CAH2085998.1"/>
    </source>
</evidence>
<keyword evidence="1" id="KW-1133">Transmembrane helix</keyword>
<evidence type="ECO:0000313" key="3">
    <source>
        <dbReference type="Proteomes" id="UP001153954"/>
    </source>
</evidence>
<name>A0AAU9TIR4_EUPED</name>